<sequence>MTRQATLLLDADPVDVDGESADTSVDAKIAAIDWAAFERDLTHDGYAILPKLLAPSLCSEVAGYYPQEARFRSRIVMERYAFGRGEYKYFARPLPDIVGQLRESLYSRLAPIANRWHGLMRIDARFPATLSEFQTVCRNAGQTRPTPLLLRYRENDYCCLHQDLYGEFVFPLQAIFLLDEPGRDFDGGELLLTESDPKKPGRAEVVPLRQGDAVVLAVNHRPVKSSRGFYRAALRHGVSRLRRGERRTLGVIFHDAK</sequence>
<dbReference type="RefSeq" id="WP_048244487.1">
    <property type="nucleotide sequence ID" value="NZ_LDWR01000012.1"/>
</dbReference>
<evidence type="ECO:0000313" key="3">
    <source>
        <dbReference type="EMBL" id="KML60940.1"/>
    </source>
</evidence>
<gene>
    <name evidence="3" type="ORF">VL15_07485</name>
</gene>
<comment type="caution">
    <text evidence="3">The sequence shown here is derived from an EMBL/GenBank/DDBJ whole genome shotgun (WGS) entry which is preliminary data.</text>
</comment>
<comment type="similarity">
    <text evidence="1">Belongs to the iron/ascorbate-dependent oxidoreductase family.</text>
</comment>
<protein>
    <submittedName>
        <fullName evidence="3">Proline hydroxylase</fullName>
    </submittedName>
</protein>
<dbReference type="Proteomes" id="UP000036338">
    <property type="component" value="Unassembled WGS sequence"/>
</dbReference>
<dbReference type="GO" id="GO:0046872">
    <property type="term" value="F:metal ion binding"/>
    <property type="evidence" value="ECO:0007669"/>
    <property type="project" value="UniProtKB-KW"/>
</dbReference>
<organism evidence="3 4">
    <name type="scientific">Burkholderia cepacia</name>
    <name type="common">Pseudomonas cepacia</name>
    <dbReference type="NCBI Taxonomy" id="292"/>
    <lineage>
        <taxon>Bacteria</taxon>
        <taxon>Pseudomonadati</taxon>
        <taxon>Pseudomonadota</taxon>
        <taxon>Betaproteobacteria</taxon>
        <taxon>Burkholderiales</taxon>
        <taxon>Burkholderiaceae</taxon>
        <taxon>Burkholderia</taxon>
        <taxon>Burkholderia cepacia complex</taxon>
    </lineage>
</organism>
<accession>A0A0J6A579</accession>
<keyword evidence="1" id="KW-0479">Metal-binding</keyword>
<dbReference type="AlphaFoldDB" id="A0A0J6A579"/>
<dbReference type="EMBL" id="LDWR01000012">
    <property type="protein sequence ID" value="KML60940.1"/>
    <property type="molecule type" value="Genomic_DNA"/>
</dbReference>
<keyword evidence="1" id="KW-0560">Oxidoreductase</keyword>
<evidence type="ECO:0000259" key="2">
    <source>
        <dbReference type="PROSITE" id="PS51471"/>
    </source>
</evidence>
<dbReference type="InterPro" id="IPR005123">
    <property type="entry name" value="Oxoglu/Fe-dep_dioxygenase_dom"/>
</dbReference>
<keyword evidence="1" id="KW-0408">Iron</keyword>
<feature type="domain" description="Fe2OG dioxygenase" evidence="2">
    <location>
        <begin position="143"/>
        <end position="256"/>
    </location>
</feature>
<dbReference type="Pfam" id="PF09859">
    <property type="entry name" value="Oxygenase-NA"/>
    <property type="match status" value="1"/>
</dbReference>
<evidence type="ECO:0000313" key="4">
    <source>
        <dbReference type="Proteomes" id="UP000036338"/>
    </source>
</evidence>
<evidence type="ECO:0000256" key="1">
    <source>
        <dbReference type="RuleBase" id="RU003682"/>
    </source>
</evidence>
<dbReference type="GO" id="GO:0016491">
    <property type="term" value="F:oxidoreductase activity"/>
    <property type="evidence" value="ECO:0007669"/>
    <property type="project" value="UniProtKB-KW"/>
</dbReference>
<dbReference type="Gene3D" id="2.60.120.620">
    <property type="entry name" value="q2cbj1_9rhob like domain"/>
    <property type="match status" value="1"/>
</dbReference>
<reference evidence="3 4" key="1">
    <citation type="submission" date="2015-05" db="EMBL/GenBank/DDBJ databases">
        <title>Draft genome of Burkholderia cepacia LK29.</title>
        <authorList>
            <person name="Chan X.Y."/>
        </authorList>
    </citation>
    <scope>NUCLEOTIDE SEQUENCE [LARGE SCALE GENOMIC DNA]</scope>
    <source>
        <strain evidence="3 4">LK29</strain>
    </source>
</reference>
<name>A0A0J6A579_BURCE</name>
<dbReference type="InterPro" id="IPR018655">
    <property type="entry name" value="DUF2086"/>
</dbReference>
<dbReference type="PATRIC" id="fig|292.27.peg.889"/>
<dbReference type="PROSITE" id="PS51471">
    <property type="entry name" value="FE2OG_OXY"/>
    <property type="match status" value="1"/>
</dbReference>
<proteinExistence type="inferred from homology"/>